<dbReference type="EMBL" id="CP070368">
    <property type="protein sequence ID" value="QRZ13346.1"/>
    <property type="molecule type" value="Genomic_DNA"/>
</dbReference>
<protein>
    <submittedName>
        <fullName evidence="2">YbaK/EbsC family protein</fullName>
    </submittedName>
</protein>
<name>A0ABX7JGH2_9RHOB</name>
<evidence type="ECO:0000259" key="1">
    <source>
        <dbReference type="Pfam" id="PF04073"/>
    </source>
</evidence>
<organism evidence="2 3">
    <name type="scientific">Paracoccus methylovorus</name>
    <dbReference type="NCBI Taxonomy" id="2812658"/>
    <lineage>
        <taxon>Bacteria</taxon>
        <taxon>Pseudomonadati</taxon>
        <taxon>Pseudomonadota</taxon>
        <taxon>Alphaproteobacteria</taxon>
        <taxon>Rhodobacterales</taxon>
        <taxon>Paracoccaceae</taxon>
        <taxon>Paracoccus</taxon>
    </lineage>
</organism>
<dbReference type="InterPro" id="IPR007214">
    <property type="entry name" value="YbaK/aa-tRNA-synth-assoc-dom"/>
</dbReference>
<dbReference type="CDD" id="cd04333">
    <property type="entry name" value="ProX_deacylase"/>
    <property type="match status" value="1"/>
</dbReference>
<dbReference type="RefSeq" id="WP_205294340.1">
    <property type="nucleotide sequence ID" value="NZ_CP070368.1"/>
</dbReference>
<accession>A0ABX7JGH2</accession>
<dbReference type="Pfam" id="PF04073">
    <property type="entry name" value="tRNA_edit"/>
    <property type="match status" value="1"/>
</dbReference>
<dbReference type="Gene3D" id="3.90.960.10">
    <property type="entry name" value="YbaK/aminoacyl-tRNA synthetase-associated domain"/>
    <property type="match status" value="1"/>
</dbReference>
<feature type="domain" description="YbaK/aminoacyl-tRNA synthetase-associated" evidence="1">
    <location>
        <begin position="27"/>
        <end position="145"/>
    </location>
</feature>
<evidence type="ECO:0000313" key="3">
    <source>
        <dbReference type="Proteomes" id="UP000663629"/>
    </source>
</evidence>
<dbReference type="PANTHER" id="PTHR30411">
    <property type="entry name" value="CYTOPLASMIC PROTEIN"/>
    <property type="match status" value="1"/>
</dbReference>
<reference evidence="2 3" key="1">
    <citation type="submission" date="2021-02" db="EMBL/GenBank/DDBJ databases">
        <title>Paracoccus methylovroum sp.nov., a new methanol and methylamine utilizing methylotrophic denitrifer.</title>
        <authorList>
            <person name="Timsy T."/>
            <person name="Behrendt U."/>
            <person name="Ulrich A."/>
            <person name="Spanner T."/>
            <person name="Foesel B.U."/>
            <person name="Horn M.A."/>
            <person name="Kolb S."/>
        </authorList>
    </citation>
    <scope>NUCLEOTIDE SEQUENCE [LARGE SCALE GENOMIC DNA]</scope>
    <source>
        <strain evidence="2 3">H4-D09</strain>
    </source>
</reference>
<dbReference type="PANTHER" id="PTHR30411:SF1">
    <property type="entry name" value="CYTOPLASMIC PROTEIN"/>
    <property type="match status" value="1"/>
</dbReference>
<dbReference type="Proteomes" id="UP000663629">
    <property type="component" value="Chromosome 1"/>
</dbReference>
<sequence>MSKSLRRVQSALEAAGLVADIRETDDSARTAEGAAAAVGCEVDQIAKSIIFRGEDTGHVVLFLTAGGNRVDPAKATEIAGQKLGKADADLIRAETGFAIGGVAPVGHLRPIEAWVDPRLLDFGTVWAAAGTPRHVFAIAPDDLIRVTGARQADFTA</sequence>
<evidence type="ECO:0000313" key="2">
    <source>
        <dbReference type="EMBL" id="QRZ13346.1"/>
    </source>
</evidence>
<gene>
    <name evidence="2" type="ORF">JWJ88_01400</name>
</gene>
<dbReference type="SUPFAM" id="SSF55826">
    <property type="entry name" value="YbaK/ProRS associated domain"/>
    <property type="match status" value="1"/>
</dbReference>
<keyword evidence="3" id="KW-1185">Reference proteome</keyword>
<dbReference type="InterPro" id="IPR036754">
    <property type="entry name" value="YbaK/aa-tRNA-synt-asso_dom_sf"/>
</dbReference>
<proteinExistence type="predicted"/>